<protein>
    <recommendedName>
        <fullName evidence="3">Ribosome hibernation promoting factor</fullName>
    </recommendedName>
</protein>
<dbReference type="Proteomes" id="UP001058120">
    <property type="component" value="Chromosome"/>
</dbReference>
<dbReference type="EMBL" id="CP065938">
    <property type="protein sequence ID" value="UWX06586.1"/>
    <property type="molecule type" value="Genomic_DNA"/>
</dbReference>
<accession>A0ABY5Y404</accession>
<dbReference type="InterPro" id="IPR038416">
    <property type="entry name" value="Ribosom_S30AE_C_sf"/>
</dbReference>
<dbReference type="PANTHER" id="PTHR33231:SF1">
    <property type="entry name" value="30S RIBOSOMAL PROTEIN"/>
    <property type="match status" value="1"/>
</dbReference>
<evidence type="ECO:0000256" key="3">
    <source>
        <dbReference type="ARBA" id="ARBA00041148"/>
    </source>
</evidence>
<keyword evidence="6" id="KW-1185">Reference proteome</keyword>
<dbReference type="CDD" id="cd00552">
    <property type="entry name" value="RaiA"/>
    <property type="match status" value="1"/>
</dbReference>
<evidence type="ECO:0000313" key="6">
    <source>
        <dbReference type="Proteomes" id="UP001058120"/>
    </source>
</evidence>
<proteinExistence type="predicted"/>
<dbReference type="Pfam" id="PF16321">
    <property type="entry name" value="Ribosom_S30AE_C"/>
    <property type="match status" value="1"/>
</dbReference>
<name>A0ABY5Y404_9BACT</name>
<dbReference type="Gene3D" id="3.30.160.100">
    <property type="entry name" value="Ribosome hibernation promotion factor-like"/>
    <property type="match status" value="1"/>
</dbReference>
<feature type="domain" description="Sigma 54 modulation/S30EA ribosomal protein C-terminal" evidence="4">
    <location>
        <begin position="124"/>
        <end position="172"/>
    </location>
</feature>
<dbReference type="Gene3D" id="3.30.505.50">
    <property type="entry name" value="Sigma 54 modulation/S30EA ribosomal protein, C-terminal domain"/>
    <property type="match status" value="1"/>
</dbReference>
<dbReference type="InterPro" id="IPR003489">
    <property type="entry name" value="RHF/RaiA"/>
</dbReference>
<dbReference type="SUPFAM" id="SSF69754">
    <property type="entry name" value="Ribosome binding protein Y (YfiA homologue)"/>
    <property type="match status" value="1"/>
</dbReference>
<keyword evidence="1" id="KW-0810">Translation regulation</keyword>
<dbReference type="Pfam" id="PF02482">
    <property type="entry name" value="Ribosomal_S30AE"/>
    <property type="match status" value="1"/>
</dbReference>
<sequence length="177" mass="20392">MNIDFTFKNFEPSEHLKKYARRRFEKITRFLGKSPALQMQVILSVDKFHHKAEISLTGEGLNINAAESSKDMYATIDMISDKISSQVRRSSEKLHSRQKSRDVNVDIYSYDILEEDGIQVVNGKENFAPKPLHMDEAIMQLQQSDNEVLVFINADLERINVIYRKNNGDFGIIDPIV</sequence>
<dbReference type="InterPro" id="IPR032528">
    <property type="entry name" value="Ribosom_S30AE_C"/>
</dbReference>
<organism evidence="5 6">
    <name type="scientific">Taurinivorans muris</name>
    <dbReference type="NCBI Taxonomy" id="2787751"/>
    <lineage>
        <taxon>Bacteria</taxon>
        <taxon>Pseudomonadati</taxon>
        <taxon>Thermodesulfobacteriota</taxon>
        <taxon>Desulfovibrionia</taxon>
        <taxon>Desulfovibrionales</taxon>
        <taxon>Desulfovibrionaceae</taxon>
        <taxon>Taurinivorans</taxon>
    </lineage>
</organism>
<evidence type="ECO:0000256" key="1">
    <source>
        <dbReference type="ARBA" id="ARBA00022845"/>
    </source>
</evidence>
<dbReference type="RefSeq" id="WP_334316196.1">
    <property type="nucleotide sequence ID" value="NZ_CP065938.1"/>
</dbReference>
<dbReference type="PANTHER" id="PTHR33231">
    <property type="entry name" value="30S RIBOSOMAL PROTEIN"/>
    <property type="match status" value="1"/>
</dbReference>
<evidence type="ECO:0000256" key="2">
    <source>
        <dbReference type="ARBA" id="ARBA00038695"/>
    </source>
</evidence>
<evidence type="ECO:0000313" key="5">
    <source>
        <dbReference type="EMBL" id="UWX06586.1"/>
    </source>
</evidence>
<reference evidence="5" key="1">
    <citation type="submission" date="2020-12" db="EMBL/GenBank/DDBJ databases">
        <title>Taurinivorans muris gen. nov., sp. nov., fundamental and realized metabolic niche of a ubiquitous sulfidogenic bacterium in the murine intestine.</title>
        <authorList>
            <person name="Ye H."/>
            <person name="Hanson B.T."/>
            <person name="Loy A."/>
        </authorList>
    </citation>
    <scope>NUCLEOTIDE SEQUENCE</scope>
    <source>
        <strain evidence="5">LT0009</strain>
    </source>
</reference>
<evidence type="ECO:0000259" key="4">
    <source>
        <dbReference type="Pfam" id="PF16321"/>
    </source>
</evidence>
<gene>
    <name evidence="5" type="primary">raiA</name>
    <name evidence="5" type="ORF">JBF11_04580</name>
</gene>
<comment type="subunit">
    <text evidence="2">Associates exclusively with 100S ribosomes, which are dimers of 70S ribosomes.</text>
</comment>
<dbReference type="NCBIfam" id="TIGR00741">
    <property type="entry name" value="yfiA"/>
    <property type="match status" value="1"/>
</dbReference>
<dbReference type="InterPro" id="IPR050574">
    <property type="entry name" value="HPF/YfiA_ribosome-assoc"/>
</dbReference>
<dbReference type="InterPro" id="IPR036567">
    <property type="entry name" value="RHF-like"/>
</dbReference>